<evidence type="ECO:0000256" key="1">
    <source>
        <dbReference type="ARBA" id="ARBA00004651"/>
    </source>
</evidence>
<dbReference type="Gene3D" id="1.20.1640.10">
    <property type="entry name" value="Multidrug efflux transporter AcrB transmembrane domain"/>
    <property type="match status" value="1"/>
</dbReference>
<dbReference type="PANTHER" id="PTHR30081">
    <property type="entry name" value="PROTEIN-EXPORT MEMBRANE PROTEIN SEC"/>
    <property type="match status" value="1"/>
</dbReference>
<protein>
    <recommendedName>
        <fullName evidence="9">Protein-export membrane protein SecF</fullName>
    </recommendedName>
</protein>
<evidence type="ECO:0000256" key="9">
    <source>
        <dbReference type="HAMAP-Rule" id="MF_01464"/>
    </source>
</evidence>
<keyword evidence="12" id="KW-1185">Reference proteome</keyword>
<dbReference type="InterPro" id="IPR022813">
    <property type="entry name" value="SecD/SecF_arch_bac"/>
</dbReference>
<feature type="transmembrane region" description="Helical" evidence="9">
    <location>
        <begin position="20"/>
        <end position="41"/>
    </location>
</feature>
<evidence type="ECO:0000256" key="5">
    <source>
        <dbReference type="ARBA" id="ARBA00022927"/>
    </source>
</evidence>
<feature type="transmembrane region" description="Helical" evidence="9">
    <location>
        <begin position="273"/>
        <end position="297"/>
    </location>
</feature>
<dbReference type="SUPFAM" id="SSF82866">
    <property type="entry name" value="Multidrug efflux transporter AcrB transmembrane domain"/>
    <property type="match status" value="1"/>
</dbReference>
<dbReference type="KEGG" id="phb:HYN04_07775"/>
<dbReference type="InterPro" id="IPR022645">
    <property type="entry name" value="SecD/SecF_bac"/>
</dbReference>
<evidence type="ECO:0000313" key="11">
    <source>
        <dbReference type="EMBL" id="AWM77668.1"/>
    </source>
</evidence>
<proteinExistence type="inferred from homology"/>
<dbReference type="GO" id="GO:0006605">
    <property type="term" value="P:protein targeting"/>
    <property type="evidence" value="ECO:0007669"/>
    <property type="project" value="UniProtKB-UniRule"/>
</dbReference>
<dbReference type="AlphaFoldDB" id="A0A2Z3I1L2"/>
<evidence type="ECO:0000256" key="6">
    <source>
        <dbReference type="ARBA" id="ARBA00022989"/>
    </source>
</evidence>
<sequence length="315" mass="34257">MRWPLITNLPREFNFDFVRLAPMAAVFSAVLIAISLGSIAFRGMNFGIDFVGGALIEVETPKPLDISGLRRVMTEAGGEDAQVQSLGQGNGAILRFRVPDEADLNASTQKVKGALQAAFPGIEIRRAETVGGKVSGELARSGIIALSVAMLLMLLYIWFRFQLQFGLGAIAAILHDVVLTMGVLSLMQLEVSMTSIAALLTVIGYSMNEKVITFDRLRENLRKYKTTPLRDIINRSENERLSRNLITGTTAIIALAGALFFGGPVLFPLVFTMVFGVIVGTYSSIYVALPIILLWGVRRDEDDPVPLKPASARQG</sequence>
<dbReference type="Pfam" id="PF07549">
    <property type="entry name" value="Sec_GG"/>
    <property type="match status" value="1"/>
</dbReference>
<keyword evidence="3 9" id="KW-1003">Cell membrane</keyword>
<dbReference type="GO" id="GO:0005886">
    <property type="term" value="C:plasma membrane"/>
    <property type="evidence" value="ECO:0007669"/>
    <property type="project" value="UniProtKB-SubCell"/>
</dbReference>
<dbReference type="PANTHER" id="PTHR30081:SF8">
    <property type="entry name" value="PROTEIN TRANSLOCASE SUBUNIT SECF"/>
    <property type="match status" value="1"/>
</dbReference>
<dbReference type="InterPro" id="IPR048634">
    <property type="entry name" value="SecD_SecF_C"/>
</dbReference>
<dbReference type="InterPro" id="IPR005665">
    <property type="entry name" value="SecF_bac"/>
</dbReference>
<keyword evidence="4 9" id="KW-0812">Transmembrane</keyword>
<evidence type="ECO:0000256" key="7">
    <source>
        <dbReference type="ARBA" id="ARBA00023010"/>
    </source>
</evidence>
<keyword evidence="2 9" id="KW-0813">Transport</keyword>
<dbReference type="Proteomes" id="UP000247763">
    <property type="component" value="Chromosome"/>
</dbReference>
<dbReference type="PRINTS" id="PR01755">
    <property type="entry name" value="SECFTRNLCASE"/>
</dbReference>
<organism evidence="11 12">
    <name type="scientific">Phenylobacterium parvum</name>
    <dbReference type="NCBI Taxonomy" id="2201350"/>
    <lineage>
        <taxon>Bacteria</taxon>
        <taxon>Pseudomonadati</taxon>
        <taxon>Pseudomonadota</taxon>
        <taxon>Alphaproteobacteria</taxon>
        <taxon>Caulobacterales</taxon>
        <taxon>Caulobacteraceae</taxon>
        <taxon>Phenylobacterium</taxon>
    </lineage>
</organism>
<name>A0A2Z3I1L2_9CAUL</name>
<accession>A0A2Z3I1L2</accession>
<keyword evidence="6 9" id="KW-1133">Transmembrane helix</keyword>
<dbReference type="OrthoDB" id="9774769at2"/>
<feature type="transmembrane region" description="Helical" evidence="9">
    <location>
        <begin position="142"/>
        <end position="159"/>
    </location>
</feature>
<comment type="subcellular location">
    <subcellularLocation>
        <location evidence="1 9">Cell membrane</location>
        <topology evidence="1 9">Multi-pass membrane protein</topology>
    </subcellularLocation>
</comment>
<reference evidence="12" key="1">
    <citation type="submission" date="2018-05" db="EMBL/GenBank/DDBJ databases">
        <title>Genome sequencing of Phenylobacterium sp. HYN0004.</title>
        <authorList>
            <person name="Yi H."/>
            <person name="Baek C."/>
        </authorList>
    </citation>
    <scope>NUCLEOTIDE SEQUENCE [LARGE SCALE GENOMIC DNA]</scope>
    <source>
        <strain evidence="12">HYN0004</strain>
    </source>
</reference>
<keyword evidence="5 9" id="KW-0653">Protein transport</keyword>
<dbReference type="NCBIfam" id="TIGR00966">
    <property type="entry name" value="transloc_SecF"/>
    <property type="match status" value="1"/>
</dbReference>
<comment type="function">
    <text evidence="9">Part of the Sec protein translocase complex. Interacts with the SecYEG preprotein conducting channel. SecDF uses the proton motive force (PMF) to complete protein translocation after the ATP-dependent function of SecA.</text>
</comment>
<feature type="transmembrane region" description="Helical" evidence="9">
    <location>
        <begin position="245"/>
        <end position="267"/>
    </location>
</feature>
<dbReference type="EMBL" id="CP029479">
    <property type="protein sequence ID" value="AWM77668.1"/>
    <property type="molecule type" value="Genomic_DNA"/>
</dbReference>
<evidence type="ECO:0000313" key="12">
    <source>
        <dbReference type="Proteomes" id="UP000247763"/>
    </source>
</evidence>
<evidence type="ECO:0000256" key="8">
    <source>
        <dbReference type="ARBA" id="ARBA00023136"/>
    </source>
</evidence>
<keyword evidence="7 9" id="KW-0811">Translocation</keyword>
<feature type="transmembrane region" description="Helical" evidence="9">
    <location>
        <begin position="165"/>
        <end position="186"/>
    </location>
</feature>
<evidence type="ECO:0000256" key="2">
    <source>
        <dbReference type="ARBA" id="ARBA00022448"/>
    </source>
</evidence>
<feature type="domain" description="Protein export membrane protein SecD/SecF C-terminal" evidence="10">
    <location>
        <begin position="112"/>
        <end position="296"/>
    </location>
</feature>
<dbReference type="Pfam" id="PF02355">
    <property type="entry name" value="SecD_SecF_C"/>
    <property type="match status" value="1"/>
</dbReference>
<evidence type="ECO:0000259" key="10">
    <source>
        <dbReference type="Pfam" id="PF02355"/>
    </source>
</evidence>
<evidence type="ECO:0000256" key="3">
    <source>
        <dbReference type="ARBA" id="ARBA00022475"/>
    </source>
</evidence>
<gene>
    <name evidence="9 11" type="primary">secF</name>
    <name evidence="11" type="ORF">HYN04_07775</name>
</gene>
<dbReference type="NCBIfam" id="TIGR00916">
    <property type="entry name" value="2A0604s01"/>
    <property type="match status" value="1"/>
</dbReference>
<comment type="similarity">
    <text evidence="9">Belongs to the SecD/SecF family. SecF subfamily.</text>
</comment>
<dbReference type="HAMAP" id="MF_01464_B">
    <property type="entry name" value="SecF_B"/>
    <property type="match status" value="1"/>
</dbReference>
<dbReference type="GO" id="GO:0015450">
    <property type="term" value="F:protein-transporting ATPase activity"/>
    <property type="evidence" value="ECO:0007669"/>
    <property type="project" value="InterPro"/>
</dbReference>
<dbReference type="GO" id="GO:0043952">
    <property type="term" value="P:protein transport by the Sec complex"/>
    <property type="evidence" value="ECO:0007669"/>
    <property type="project" value="UniProtKB-UniRule"/>
</dbReference>
<dbReference type="InterPro" id="IPR055344">
    <property type="entry name" value="SecD_SecF_C_bact"/>
</dbReference>
<comment type="caution">
    <text evidence="9">Lacks conserved residue(s) required for the propagation of feature annotation.</text>
</comment>
<evidence type="ECO:0000256" key="4">
    <source>
        <dbReference type="ARBA" id="ARBA00022692"/>
    </source>
</evidence>
<dbReference type="RefSeq" id="WP_110450235.1">
    <property type="nucleotide sequence ID" value="NZ_CP029479.1"/>
</dbReference>
<dbReference type="GO" id="GO:0065002">
    <property type="term" value="P:intracellular protein transmembrane transport"/>
    <property type="evidence" value="ECO:0007669"/>
    <property type="project" value="UniProtKB-UniRule"/>
</dbReference>
<comment type="subunit">
    <text evidence="9">Forms a complex with SecD. Part of the essential Sec protein translocation apparatus which comprises SecA, SecYEG and auxiliary proteins SecDF-YajC and YidC.</text>
</comment>
<dbReference type="InterPro" id="IPR022646">
    <property type="entry name" value="SecD/SecF_CS"/>
</dbReference>
<keyword evidence="8 9" id="KW-0472">Membrane</keyword>